<protein>
    <submittedName>
        <fullName evidence="1">Uncharacterized protein</fullName>
    </submittedName>
</protein>
<organism evidence="1">
    <name type="scientific">Streptococcus pneumoniae</name>
    <dbReference type="NCBI Taxonomy" id="1313"/>
    <lineage>
        <taxon>Bacteria</taxon>
        <taxon>Bacillati</taxon>
        <taxon>Bacillota</taxon>
        <taxon>Bacilli</taxon>
        <taxon>Lactobacillales</taxon>
        <taxon>Streptococcaceae</taxon>
        <taxon>Streptococcus</taxon>
    </lineage>
</organism>
<gene>
    <name evidence="1" type="ORF">SAMEA3353537_01983</name>
</gene>
<evidence type="ECO:0000313" key="1">
    <source>
        <dbReference type="EMBL" id="VNQ31929.1"/>
    </source>
</evidence>
<sequence>MCEKIRIRRVSDYPSARGGLEDILIMENMTNHLLWVQILVHGYLLDFASIEG</sequence>
<dbReference type="AlphaFoldDB" id="A0A4J2BQY5"/>
<reference evidence="1" key="1">
    <citation type="submission" date="2019-04" db="EMBL/GenBank/DDBJ databases">
        <authorList>
            <consortium name="Pathogen Informatics"/>
        </authorList>
    </citation>
    <scope>NUCLEOTIDE SEQUENCE</scope>
    <source>
        <strain evidence="1">GPSC199</strain>
    </source>
</reference>
<dbReference type="EMBL" id="CAATHS010000014">
    <property type="protein sequence ID" value="VNQ31929.1"/>
    <property type="molecule type" value="Genomic_DNA"/>
</dbReference>
<proteinExistence type="predicted"/>
<name>A0A4J2BQY5_STREE</name>
<accession>A0A4J2BQY5</accession>